<feature type="binding site" evidence="3">
    <location>
        <position position="113"/>
    </location>
    <ligand>
        <name>substrate</name>
    </ligand>
</feature>
<dbReference type="GO" id="GO:0003839">
    <property type="term" value="F:gamma-glutamylcyclotransferase activity"/>
    <property type="evidence" value="ECO:0007669"/>
    <property type="project" value="InterPro"/>
</dbReference>
<gene>
    <name evidence="4" type="ORF">GR183_04290</name>
</gene>
<evidence type="ECO:0000256" key="1">
    <source>
        <dbReference type="ARBA" id="ARBA00023239"/>
    </source>
</evidence>
<keyword evidence="5" id="KW-1185">Reference proteome</keyword>
<dbReference type="Gene3D" id="3.10.490.10">
    <property type="entry name" value="Gamma-glutamyl cyclotransferase-like"/>
    <property type="match status" value="1"/>
</dbReference>
<dbReference type="GO" id="GO:0016740">
    <property type="term" value="F:transferase activity"/>
    <property type="evidence" value="ECO:0007669"/>
    <property type="project" value="UniProtKB-KW"/>
</dbReference>
<dbReference type="InterPro" id="IPR017939">
    <property type="entry name" value="G-Glutamylcylcotransferase"/>
</dbReference>
<keyword evidence="1" id="KW-0456">Lyase</keyword>
<feature type="active site" description="Proton acceptor" evidence="2">
    <location>
        <position position="73"/>
    </location>
</feature>
<dbReference type="InterPro" id="IPR013024">
    <property type="entry name" value="GGCT-like"/>
</dbReference>
<evidence type="ECO:0000313" key="5">
    <source>
        <dbReference type="Proteomes" id="UP000433101"/>
    </source>
</evidence>
<name>A0A7X3S6Q5_9HYPH</name>
<dbReference type="InterPro" id="IPR036568">
    <property type="entry name" value="GGCT-like_sf"/>
</dbReference>
<dbReference type="RefSeq" id="WP_160774370.1">
    <property type="nucleotide sequence ID" value="NZ_WUMV01000002.1"/>
</dbReference>
<reference evidence="4 5" key="1">
    <citation type="submission" date="2019-12" db="EMBL/GenBank/DDBJ databases">
        <authorList>
            <person name="Li M."/>
        </authorList>
    </citation>
    <scope>NUCLEOTIDE SEQUENCE [LARGE SCALE GENOMIC DNA]</scope>
    <source>
        <strain evidence="4 5">GBMRC 2046</strain>
    </source>
</reference>
<dbReference type="EMBL" id="WUMV01000002">
    <property type="protein sequence ID" value="MXN64111.1"/>
    <property type="molecule type" value="Genomic_DNA"/>
</dbReference>
<comment type="caution">
    <text evidence="4">The sequence shown here is derived from an EMBL/GenBank/DDBJ whole genome shotgun (WGS) entry which is preliminary data.</text>
</comment>
<keyword evidence="4" id="KW-0808">Transferase</keyword>
<proteinExistence type="predicted"/>
<evidence type="ECO:0000256" key="3">
    <source>
        <dbReference type="PIRSR" id="PIRSR617939-2"/>
    </source>
</evidence>
<feature type="binding site" evidence="3">
    <location>
        <begin position="4"/>
        <end position="9"/>
    </location>
    <ligand>
        <name>substrate</name>
    </ligand>
</feature>
<evidence type="ECO:0000256" key="2">
    <source>
        <dbReference type="PIRSR" id="PIRSR617939-1"/>
    </source>
</evidence>
<dbReference type="CDD" id="cd06661">
    <property type="entry name" value="GGCT_like"/>
    <property type="match status" value="1"/>
</dbReference>
<evidence type="ECO:0000313" key="4">
    <source>
        <dbReference type="EMBL" id="MXN64111.1"/>
    </source>
</evidence>
<dbReference type="PANTHER" id="PTHR12935:SF0">
    <property type="entry name" value="GAMMA-GLUTAMYLCYCLOTRANSFERASE"/>
    <property type="match status" value="1"/>
</dbReference>
<sequence length="141" mass="15732">MPIYFAYGSNMHRGQMSTRCPSGTPLGPARLAGWRFIITSDGVASIIPRPGSTVHGILWNLTLAHIRTLDRYEGVARGWYEKAHLPVKGPDAPVRALVYVGSNRDEGRPRPDYHSGIVIPAAREWELPATYLAELESWTHR</sequence>
<dbReference type="SUPFAM" id="SSF110857">
    <property type="entry name" value="Gamma-glutamyl cyclotransferase-like"/>
    <property type="match status" value="1"/>
</dbReference>
<organism evidence="4 5">
    <name type="scientific">Stappia sediminis</name>
    <dbReference type="NCBI Taxonomy" id="2692190"/>
    <lineage>
        <taxon>Bacteria</taxon>
        <taxon>Pseudomonadati</taxon>
        <taxon>Pseudomonadota</taxon>
        <taxon>Alphaproteobacteria</taxon>
        <taxon>Hyphomicrobiales</taxon>
        <taxon>Stappiaceae</taxon>
        <taxon>Stappia</taxon>
    </lineage>
</organism>
<dbReference type="Proteomes" id="UP000433101">
    <property type="component" value="Unassembled WGS sequence"/>
</dbReference>
<dbReference type="PANTHER" id="PTHR12935">
    <property type="entry name" value="GAMMA-GLUTAMYLCYCLOTRANSFERASE"/>
    <property type="match status" value="1"/>
</dbReference>
<dbReference type="Pfam" id="PF13772">
    <property type="entry name" value="AIG2_2"/>
    <property type="match status" value="1"/>
</dbReference>
<dbReference type="AlphaFoldDB" id="A0A7X3S6Q5"/>
<protein>
    <submittedName>
        <fullName evidence="4">Gamma-glutamylcyclotransferase</fullName>
    </submittedName>
</protein>
<accession>A0A7X3S6Q5</accession>